<dbReference type="Gene3D" id="1.20.1740.10">
    <property type="entry name" value="Amino acid/polyamine transporter I"/>
    <property type="match status" value="1"/>
</dbReference>
<evidence type="ECO:0000256" key="1">
    <source>
        <dbReference type="ARBA" id="ARBA00004141"/>
    </source>
</evidence>
<evidence type="ECO:0000256" key="2">
    <source>
        <dbReference type="ARBA" id="ARBA00006983"/>
    </source>
</evidence>
<keyword evidence="4 7" id="KW-1133">Transmembrane helix</keyword>
<dbReference type="InterPro" id="IPR050524">
    <property type="entry name" value="APC_YAT"/>
</dbReference>
<evidence type="ECO:0000256" key="3">
    <source>
        <dbReference type="ARBA" id="ARBA00022692"/>
    </source>
</evidence>
<comment type="subcellular location">
    <subcellularLocation>
        <location evidence="1">Membrane</location>
        <topology evidence="1">Multi-pass membrane protein</topology>
    </subcellularLocation>
</comment>
<dbReference type="EMBL" id="PKFO01000004">
    <property type="protein sequence ID" value="PVH20664.1"/>
    <property type="molecule type" value="Genomic_DNA"/>
</dbReference>
<comment type="similarity">
    <text evidence="2">Belongs to the amino acid-polyamine-organocation (APC) superfamily. YAT (TC 2.A.3.10) family.</text>
</comment>
<dbReference type="VEuPathDB" id="FungiDB:CXQ85_004168"/>
<dbReference type="PIRSF" id="PIRSF006060">
    <property type="entry name" value="AA_transporter"/>
    <property type="match status" value="1"/>
</dbReference>
<reference evidence="9 10" key="1">
    <citation type="submission" date="2017-12" db="EMBL/GenBank/DDBJ databases">
        <title>Genome Sequence of a Multidrug-Resistant Candida haemulonii Isolate from a Patient with Chronic Leg Ulcers in Israel.</title>
        <authorList>
            <person name="Chow N.A."/>
            <person name="Gade L."/>
            <person name="Batra D."/>
            <person name="Rowe L.A."/>
            <person name="Ben-Ami R."/>
            <person name="Loparev V.N."/>
            <person name="Litvintseva A.P."/>
        </authorList>
    </citation>
    <scope>NUCLEOTIDE SEQUENCE [LARGE SCALE GENOMIC DNA]</scope>
    <source>
        <strain evidence="9 10">B11899</strain>
    </source>
</reference>
<evidence type="ECO:0000259" key="8">
    <source>
        <dbReference type="Pfam" id="PF00324"/>
    </source>
</evidence>
<dbReference type="Pfam" id="PF00324">
    <property type="entry name" value="AA_permease"/>
    <property type="match status" value="1"/>
</dbReference>
<protein>
    <recommendedName>
        <fullName evidence="8">Amino acid permease/ SLC12A domain-containing protein</fullName>
    </recommendedName>
</protein>
<dbReference type="STRING" id="45357.A0A2V1ASG3"/>
<feature type="transmembrane region" description="Helical" evidence="7">
    <location>
        <begin position="90"/>
        <end position="109"/>
    </location>
</feature>
<keyword evidence="10" id="KW-1185">Reference proteome</keyword>
<evidence type="ECO:0000256" key="4">
    <source>
        <dbReference type="ARBA" id="ARBA00022989"/>
    </source>
</evidence>
<organism evidence="9 10">
    <name type="scientific">Candidozyma haemuli</name>
    <dbReference type="NCBI Taxonomy" id="45357"/>
    <lineage>
        <taxon>Eukaryota</taxon>
        <taxon>Fungi</taxon>
        <taxon>Dikarya</taxon>
        <taxon>Ascomycota</taxon>
        <taxon>Saccharomycotina</taxon>
        <taxon>Pichiomycetes</taxon>
        <taxon>Metschnikowiaceae</taxon>
        <taxon>Candidozyma</taxon>
    </lineage>
</organism>
<name>A0A2V1ASG3_9ASCO</name>
<feature type="transmembrane region" description="Helical" evidence="7">
    <location>
        <begin position="130"/>
        <end position="149"/>
    </location>
</feature>
<evidence type="ECO:0000256" key="5">
    <source>
        <dbReference type="ARBA" id="ARBA00023136"/>
    </source>
</evidence>
<dbReference type="OrthoDB" id="3900342at2759"/>
<sequence length="555" mass="61953">MSEPKPSEQVEPSSSAASSFPKKNKVDVNVHDLESYTEELEEIDDYIFGADKNLSRGLKQRHIQMLTLVGVFGTGLFLSSRRTLHLTGNVGMILSYLFIGVLVGLNQLAMIEISCLMPVTGSYIRHGEHFVDGAFSFALGWVGIYSSIIPSEFSATALIMRYWSDLNPAVWVTVFLAIIIVCNCWKVRFYGEIEFFFGILKILLILGLIIFSLVMDLGGVKGVDRIGFRYWKETPFREYYTDGGVGRFLSWWKASGSVVYAYGGVAGISYYAGETQNPRHSIYTAGKRIFFRVFGFYMLTVFGLTLILSAENPQIANSTGDSTGSPFVIAIKDAGIKGLPSIINVIVLTSAFSASNLGVMLSSRNLFALAAKGQAPQFFLKTNRFGLPYVAVIVSIGFMPLAYMNASSGAATVFGWFQSITSANLLVTWIAISINHISLQKALKAQGYSREDLPYKMPFAHIGAYISLFGFSLLLLTGGYHNFLKGNFDVSSFISSYFVIPLYAFLFFLWKFWKKTKIRKSSEVDLVSLFRHVKENPETIPGRHHGWRMVKYLWE</sequence>
<keyword evidence="5 7" id="KW-0472">Membrane</keyword>
<dbReference type="GO" id="GO:0015171">
    <property type="term" value="F:amino acid transmembrane transporter activity"/>
    <property type="evidence" value="ECO:0007669"/>
    <property type="project" value="TreeGrafter"/>
</dbReference>
<accession>A0A2V1ASG3</accession>
<feature type="transmembrane region" description="Helical" evidence="7">
    <location>
        <begin position="385"/>
        <end position="404"/>
    </location>
</feature>
<feature type="transmembrane region" description="Helical" evidence="7">
    <location>
        <begin position="416"/>
        <end position="438"/>
    </location>
</feature>
<feature type="transmembrane region" description="Helical" evidence="7">
    <location>
        <begin position="169"/>
        <end position="188"/>
    </location>
</feature>
<feature type="region of interest" description="Disordered" evidence="6">
    <location>
        <begin position="1"/>
        <end position="22"/>
    </location>
</feature>
<comment type="caution">
    <text evidence="9">The sequence shown here is derived from an EMBL/GenBank/DDBJ whole genome shotgun (WGS) entry which is preliminary data.</text>
</comment>
<dbReference type="Proteomes" id="UP000244309">
    <property type="component" value="Unassembled WGS sequence"/>
</dbReference>
<dbReference type="GeneID" id="37009498"/>
<feature type="transmembrane region" description="Helical" evidence="7">
    <location>
        <begin position="342"/>
        <end position="364"/>
    </location>
</feature>
<feature type="domain" description="Amino acid permease/ SLC12A" evidence="8">
    <location>
        <begin position="62"/>
        <end position="520"/>
    </location>
</feature>
<dbReference type="InterPro" id="IPR004841">
    <property type="entry name" value="AA-permease/SLC12A_dom"/>
</dbReference>
<dbReference type="PANTHER" id="PTHR43341">
    <property type="entry name" value="AMINO ACID PERMEASE"/>
    <property type="match status" value="1"/>
</dbReference>
<feature type="transmembrane region" description="Helical" evidence="7">
    <location>
        <begin position="195"/>
        <end position="215"/>
    </location>
</feature>
<feature type="transmembrane region" description="Helical" evidence="7">
    <location>
        <begin position="493"/>
        <end position="513"/>
    </location>
</feature>
<feature type="transmembrane region" description="Helical" evidence="7">
    <location>
        <begin position="62"/>
        <end position="78"/>
    </location>
</feature>
<feature type="transmembrane region" description="Helical" evidence="7">
    <location>
        <begin position="251"/>
        <end position="273"/>
    </location>
</feature>
<keyword evidence="3 7" id="KW-0812">Transmembrane</keyword>
<evidence type="ECO:0000256" key="7">
    <source>
        <dbReference type="SAM" id="Phobius"/>
    </source>
</evidence>
<dbReference type="AlphaFoldDB" id="A0A2V1ASG3"/>
<dbReference type="PANTHER" id="PTHR43341:SF18">
    <property type="entry name" value="AMINO ACID PERMEASE_ SLC12A DOMAIN-CONTAINING PROTEIN"/>
    <property type="match status" value="1"/>
</dbReference>
<dbReference type="RefSeq" id="XP_025341604.1">
    <property type="nucleotide sequence ID" value="XM_025487796.1"/>
</dbReference>
<proteinExistence type="inferred from homology"/>
<feature type="transmembrane region" description="Helical" evidence="7">
    <location>
        <begin position="459"/>
        <end position="481"/>
    </location>
</feature>
<evidence type="ECO:0000313" key="9">
    <source>
        <dbReference type="EMBL" id="PVH20664.1"/>
    </source>
</evidence>
<evidence type="ECO:0000256" key="6">
    <source>
        <dbReference type="SAM" id="MobiDB-lite"/>
    </source>
</evidence>
<gene>
    <name evidence="9" type="ORF">CXQ85_004168</name>
</gene>
<feature type="transmembrane region" description="Helical" evidence="7">
    <location>
        <begin position="289"/>
        <end position="310"/>
    </location>
</feature>
<evidence type="ECO:0000313" key="10">
    <source>
        <dbReference type="Proteomes" id="UP000244309"/>
    </source>
</evidence>
<dbReference type="GO" id="GO:0016020">
    <property type="term" value="C:membrane"/>
    <property type="evidence" value="ECO:0007669"/>
    <property type="project" value="UniProtKB-SubCell"/>
</dbReference>